<dbReference type="GO" id="GO:0050518">
    <property type="term" value="F:2-C-methyl-D-erythritol 4-phosphate cytidylyltransferase activity"/>
    <property type="evidence" value="ECO:0007669"/>
    <property type="project" value="UniProtKB-UniRule"/>
</dbReference>
<dbReference type="eggNOG" id="COG1211">
    <property type="taxonomic scope" value="Bacteria"/>
</dbReference>
<dbReference type="UniPathway" id="UPA00056">
    <property type="reaction ID" value="UER00093"/>
</dbReference>
<comment type="pathway">
    <text evidence="2 7">Isoprenoid biosynthesis; isopentenyl diphosphate biosynthesis via DXP pathway; isopentenyl diphosphate from 1-deoxy-D-xylulose 5-phosphate: step 2/6.</text>
</comment>
<dbReference type="KEGG" id="gni:GNIT_2916"/>
<dbReference type="InterPro" id="IPR034683">
    <property type="entry name" value="IspD/TarI"/>
</dbReference>
<dbReference type="PANTHER" id="PTHR32125:SF4">
    <property type="entry name" value="2-C-METHYL-D-ERYTHRITOL 4-PHOSPHATE CYTIDYLYLTRANSFERASE, CHLOROPLASTIC"/>
    <property type="match status" value="1"/>
</dbReference>
<dbReference type="Proteomes" id="UP000009282">
    <property type="component" value="Chromosome"/>
</dbReference>
<dbReference type="Gene3D" id="3.90.550.10">
    <property type="entry name" value="Spore Coat Polysaccharide Biosynthesis Protein SpsA, Chain A"/>
    <property type="match status" value="1"/>
</dbReference>
<dbReference type="InterPro" id="IPR001228">
    <property type="entry name" value="IspD"/>
</dbReference>
<dbReference type="OrthoDB" id="9806837at2"/>
<keyword evidence="4 7" id="KW-0808">Transferase</keyword>
<comment type="catalytic activity">
    <reaction evidence="1 7">
        <text>2-C-methyl-D-erythritol 4-phosphate + CTP + H(+) = 4-CDP-2-C-methyl-D-erythritol + diphosphate</text>
        <dbReference type="Rhea" id="RHEA:13429"/>
        <dbReference type="ChEBI" id="CHEBI:15378"/>
        <dbReference type="ChEBI" id="CHEBI:33019"/>
        <dbReference type="ChEBI" id="CHEBI:37563"/>
        <dbReference type="ChEBI" id="CHEBI:57823"/>
        <dbReference type="ChEBI" id="CHEBI:58262"/>
        <dbReference type="EC" id="2.7.7.60"/>
    </reaction>
</comment>
<protein>
    <recommendedName>
        <fullName evidence="7">2-C-methyl-D-erythritol 4-phosphate cytidylyltransferase</fullName>
        <ecNumber evidence="7">2.7.7.60</ecNumber>
    </recommendedName>
    <alternativeName>
        <fullName evidence="7">4-diphosphocytidyl-2C-methyl-D-erythritol synthase</fullName>
    </alternativeName>
    <alternativeName>
        <fullName evidence="7">MEP cytidylyltransferase</fullName>
        <shortName evidence="7">MCT</shortName>
    </alternativeName>
</protein>
<evidence type="ECO:0000313" key="8">
    <source>
        <dbReference type="EMBL" id="AEP31013.1"/>
    </source>
</evidence>
<feature type="site" description="Transition state stabilizer" evidence="7">
    <location>
        <position position="26"/>
    </location>
</feature>
<evidence type="ECO:0000256" key="1">
    <source>
        <dbReference type="ARBA" id="ARBA00001282"/>
    </source>
</evidence>
<dbReference type="Pfam" id="PF01128">
    <property type="entry name" value="IspD"/>
    <property type="match status" value="1"/>
</dbReference>
<dbReference type="NCBIfam" id="TIGR00453">
    <property type="entry name" value="ispD"/>
    <property type="match status" value="1"/>
</dbReference>
<dbReference type="EMBL" id="CP003060">
    <property type="protein sequence ID" value="AEP31013.1"/>
    <property type="molecule type" value="Genomic_DNA"/>
</dbReference>
<feature type="site" description="Positions MEP for the nucleophilic attack" evidence="7">
    <location>
        <position position="221"/>
    </location>
</feature>
<dbReference type="EC" id="2.7.7.60" evidence="7"/>
<reference evidence="8 9" key="1">
    <citation type="journal article" date="2011" name="J. Bacteriol.">
        <title>Complete genome sequence of seawater bacterium Glaciecola nitratireducens FR1064T.</title>
        <authorList>
            <person name="Bian F."/>
            <person name="Qin Q.L."/>
            <person name="Xie B.B."/>
            <person name="Shu Y.L."/>
            <person name="Zhang X.Y."/>
            <person name="Yu Y."/>
            <person name="Chen B."/>
            <person name="Chen X.L."/>
            <person name="Zhou B.C."/>
            <person name="Zhang Y.Z."/>
        </authorList>
    </citation>
    <scope>NUCLEOTIDE SEQUENCE [LARGE SCALE GENOMIC DNA]</scope>
    <source>
        <strain evidence="9">JCM 12485 / KCTC 12276 / FR1064</strain>
    </source>
</reference>
<dbReference type="InterPro" id="IPR050088">
    <property type="entry name" value="IspD/TarI_cytidylyltransf_bact"/>
</dbReference>
<accession>G4QMT0</accession>
<evidence type="ECO:0000256" key="2">
    <source>
        <dbReference type="ARBA" id="ARBA00004787"/>
    </source>
</evidence>
<evidence type="ECO:0000256" key="7">
    <source>
        <dbReference type="HAMAP-Rule" id="MF_00108"/>
    </source>
</evidence>
<feature type="site" description="Positions MEP for the nucleophilic attack" evidence="7">
    <location>
        <position position="165"/>
    </location>
</feature>
<dbReference type="CDD" id="cd02516">
    <property type="entry name" value="CDP-ME_synthetase"/>
    <property type="match status" value="1"/>
</dbReference>
<dbReference type="FunFam" id="3.90.550.10:FF:000003">
    <property type="entry name" value="2-C-methyl-D-erythritol 4-phosphate cytidylyltransferase"/>
    <property type="match status" value="1"/>
</dbReference>
<organism evidence="8 9">
    <name type="scientific">Glaciecola nitratireducens (strain JCM 12485 / KCTC 12276 / FR1064)</name>
    <dbReference type="NCBI Taxonomy" id="1085623"/>
    <lineage>
        <taxon>Bacteria</taxon>
        <taxon>Pseudomonadati</taxon>
        <taxon>Pseudomonadota</taxon>
        <taxon>Gammaproteobacteria</taxon>
        <taxon>Alteromonadales</taxon>
        <taxon>Alteromonadaceae</taxon>
        <taxon>Brumicola</taxon>
    </lineage>
</organism>
<dbReference type="InterPro" id="IPR029044">
    <property type="entry name" value="Nucleotide-diphossugar_trans"/>
</dbReference>
<evidence type="ECO:0000256" key="6">
    <source>
        <dbReference type="ARBA" id="ARBA00023229"/>
    </source>
</evidence>
<name>G4QMT0_GLANF</name>
<gene>
    <name evidence="7 8" type="primary">ispD</name>
    <name evidence="8" type="ordered locus">GNIT_2916</name>
</gene>
<feature type="site" description="Transition state stabilizer" evidence="7">
    <location>
        <position position="19"/>
    </location>
</feature>
<evidence type="ECO:0000256" key="3">
    <source>
        <dbReference type="ARBA" id="ARBA00009789"/>
    </source>
</evidence>
<dbReference type="RefSeq" id="WP_014109886.1">
    <property type="nucleotide sequence ID" value="NC_016041.1"/>
</dbReference>
<dbReference type="HOGENOM" id="CLU_061281_3_1_6"/>
<dbReference type="AlphaFoldDB" id="G4QMT0"/>
<dbReference type="STRING" id="1085623.GNIT_2916"/>
<evidence type="ECO:0000256" key="5">
    <source>
        <dbReference type="ARBA" id="ARBA00022695"/>
    </source>
</evidence>
<keyword evidence="6 7" id="KW-0414">Isoprene biosynthesis</keyword>
<evidence type="ECO:0000256" key="4">
    <source>
        <dbReference type="ARBA" id="ARBA00022679"/>
    </source>
</evidence>
<keyword evidence="9" id="KW-1185">Reference proteome</keyword>
<dbReference type="SUPFAM" id="SSF53448">
    <property type="entry name" value="Nucleotide-diphospho-sugar transferases"/>
    <property type="match status" value="1"/>
</dbReference>
<dbReference type="InterPro" id="IPR018294">
    <property type="entry name" value="ISPD_synthase_CS"/>
</dbReference>
<comment type="similarity">
    <text evidence="3 7">Belongs to the IspD/TarI cytidylyltransferase family. IspD subfamily.</text>
</comment>
<dbReference type="PROSITE" id="PS01295">
    <property type="entry name" value="ISPD"/>
    <property type="match status" value="1"/>
</dbReference>
<sequence length="256" mass="27600">MTAVKTYVAVVPAAGIGSRMQSTVAKQYLTIGNKTVIEHTLDALLSHPQIQSVVVVLHPQDSTFASLRVADSPLVDVVIGGTERVDSVLSGLQHCLRKVPSSLHSWVLVHDAARPCVTHSELNDLLSCENTCDGAILAVPVSDTIKRATQSEKIATFEIAETVDRAQLWQAQTPQFFPLQKLIAAIQLAQDSGIKMTDEASAMEHTNASIQLIEGRSTNIKITRPSDLALAAFYLSNNISSNMNENSKQGGNRCSV</sequence>
<comment type="function">
    <text evidence="7">Catalyzes the formation of 4-diphosphocytidyl-2-C-methyl-D-erythritol from CTP and 2-C-methyl-D-erythritol 4-phosphate (MEP).</text>
</comment>
<dbReference type="HAMAP" id="MF_00108">
    <property type="entry name" value="IspD"/>
    <property type="match status" value="1"/>
</dbReference>
<dbReference type="GO" id="GO:0019288">
    <property type="term" value="P:isopentenyl diphosphate biosynthetic process, methylerythritol 4-phosphate pathway"/>
    <property type="evidence" value="ECO:0007669"/>
    <property type="project" value="UniProtKB-UniRule"/>
</dbReference>
<evidence type="ECO:0000313" key="9">
    <source>
        <dbReference type="Proteomes" id="UP000009282"/>
    </source>
</evidence>
<proteinExistence type="inferred from homology"/>
<dbReference type="PANTHER" id="PTHR32125">
    <property type="entry name" value="2-C-METHYL-D-ERYTHRITOL 4-PHOSPHATE CYTIDYLYLTRANSFERASE, CHLOROPLASTIC"/>
    <property type="match status" value="1"/>
</dbReference>
<keyword evidence="5 7" id="KW-0548">Nucleotidyltransferase</keyword>